<reference evidence="2" key="1">
    <citation type="submission" date="2020-08" db="EMBL/GenBank/DDBJ databases">
        <title>Multicomponent nature underlies the extraordinary mechanical properties of spider dragline silk.</title>
        <authorList>
            <person name="Kono N."/>
            <person name="Nakamura H."/>
            <person name="Mori M."/>
            <person name="Yoshida Y."/>
            <person name="Ohtoshi R."/>
            <person name="Malay A.D."/>
            <person name="Moran D.A.P."/>
            <person name="Tomita M."/>
            <person name="Numata K."/>
            <person name="Arakawa K."/>
        </authorList>
    </citation>
    <scope>NUCLEOTIDE SEQUENCE</scope>
</reference>
<proteinExistence type="predicted"/>
<feature type="compositionally biased region" description="Basic residues" evidence="1">
    <location>
        <begin position="37"/>
        <end position="46"/>
    </location>
</feature>
<sequence>MPPPPRKKDSSSEASSVAHTANHWAGPLTTCCGHKTEQKKKKKKPPLRLQPLSQPPLPAAPSDHEQHFVRHHRLMIHHTTLHTGLYNERDGWRGKKSFRCFGNGSKTSTLFSPSRDRPLPW</sequence>
<evidence type="ECO:0000256" key="1">
    <source>
        <dbReference type="SAM" id="MobiDB-lite"/>
    </source>
</evidence>
<dbReference type="EMBL" id="BMAW01068131">
    <property type="protein sequence ID" value="GFT62894.1"/>
    <property type="molecule type" value="Genomic_DNA"/>
</dbReference>
<evidence type="ECO:0000313" key="3">
    <source>
        <dbReference type="Proteomes" id="UP000887013"/>
    </source>
</evidence>
<dbReference type="AlphaFoldDB" id="A0A8X6TZ47"/>
<organism evidence="2 3">
    <name type="scientific">Nephila pilipes</name>
    <name type="common">Giant wood spider</name>
    <name type="synonym">Nephila maculata</name>
    <dbReference type="NCBI Taxonomy" id="299642"/>
    <lineage>
        <taxon>Eukaryota</taxon>
        <taxon>Metazoa</taxon>
        <taxon>Ecdysozoa</taxon>
        <taxon>Arthropoda</taxon>
        <taxon>Chelicerata</taxon>
        <taxon>Arachnida</taxon>
        <taxon>Araneae</taxon>
        <taxon>Araneomorphae</taxon>
        <taxon>Entelegynae</taxon>
        <taxon>Araneoidea</taxon>
        <taxon>Nephilidae</taxon>
        <taxon>Nephila</taxon>
    </lineage>
</organism>
<feature type="region of interest" description="Disordered" evidence="1">
    <location>
        <begin position="1"/>
        <end position="65"/>
    </location>
</feature>
<keyword evidence="3" id="KW-1185">Reference proteome</keyword>
<feature type="compositionally biased region" description="Basic and acidic residues" evidence="1">
    <location>
        <begin position="1"/>
        <end position="11"/>
    </location>
</feature>
<gene>
    <name evidence="2" type="ORF">NPIL_556981</name>
</gene>
<evidence type="ECO:0000313" key="2">
    <source>
        <dbReference type="EMBL" id="GFT62894.1"/>
    </source>
</evidence>
<protein>
    <submittedName>
        <fullName evidence="2">Uncharacterized protein</fullName>
    </submittedName>
</protein>
<name>A0A8X6TZ47_NEPPI</name>
<dbReference type="Proteomes" id="UP000887013">
    <property type="component" value="Unassembled WGS sequence"/>
</dbReference>
<accession>A0A8X6TZ47</accession>
<comment type="caution">
    <text evidence="2">The sequence shown here is derived from an EMBL/GenBank/DDBJ whole genome shotgun (WGS) entry which is preliminary data.</text>
</comment>